<evidence type="ECO:0000256" key="1">
    <source>
        <dbReference type="SAM" id="MobiDB-lite"/>
    </source>
</evidence>
<evidence type="ECO:0000313" key="2">
    <source>
        <dbReference type="EMBL" id="OON18601.1"/>
    </source>
</evidence>
<gene>
    <name evidence="2" type="ORF">X801_05544</name>
</gene>
<dbReference type="PANTHER" id="PTHR12277">
    <property type="entry name" value="ALPHA/BETA HYDROLASE DOMAIN-CONTAINING PROTEIN"/>
    <property type="match status" value="1"/>
</dbReference>
<name>A0A1S8WW17_OPIVI</name>
<accession>A0A1S8WW17</accession>
<feature type="compositionally biased region" description="Low complexity" evidence="1">
    <location>
        <begin position="318"/>
        <end position="337"/>
    </location>
</feature>
<protein>
    <recommendedName>
        <fullName evidence="4">Serine aminopeptidase S33 domain-containing protein</fullName>
    </recommendedName>
</protein>
<dbReference type="AlphaFoldDB" id="A0A1S8WW17"/>
<dbReference type="Gene3D" id="3.40.50.1820">
    <property type="entry name" value="alpha/beta hydrolase"/>
    <property type="match status" value="1"/>
</dbReference>
<keyword evidence="3" id="KW-1185">Reference proteome</keyword>
<reference evidence="2 3" key="1">
    <citation type="submission" date="2015-03" db="EMBL/GenBank/DDBJ databases">
        <title>Draft genome of the nematode, Opisthorchis viverrini.</title>
        <authorList>
            <person name="Mitreva M."/>
        </authorList>
    </citation>
    <scope>NUCLEOTIDE SEQUENCE [LARGE SCALE GENOMIC DNA]</scope>
    <source>
        <strain evidence="2">Khon Kaen</strain>
    </source>
</reference>
<evidence type="ECO:0008006" key="4">
    <source>
        <dbReference type="Google" id="ProtNLM"/>
    </source>
</evidence>
<feature type="region of interest" description="Disordered" evidence="1">
    <location>
        <begin position="539"/>
        <end position="600"/>
    </location>
</feature>
<dbReference type="EMBL" id="KV894025">
    <property type="protein sequence ID" value="OON18601.1"/>
    <property type="molecule type" value="Genomic_DNA"/>
</dbReference>
<feature type="compositionally biased region" description="Polar residues" evidence="1">
    <location>
        <begin position="338"/>
        <end position="354"/>
    </location>
</feature>
<feature type="region of interest" description="Disordered" evidence="1">
    <location>
        <begin position="461"/>
        <end position="490"/>
    </location>
</feature>
<dbReference type="GO" id="GO:0005886">
    <property type="term" value="C:plasma membrane"/>
    <property type="evidence" value="ECO:0007669"/>
    <property type="project" value="TreeGrafter"/>
</dbReference>
<feature type="region of interest" description="Disordered" evidence="1">
    <location>
        <begin position="307"/>
        <end position="363"/>
    </location>
</feature>
<dbReference type="PANTHER" id="PTHR12277:SF81">
    <property type="entry name" value="PROTEIN ABHD13"/>
    <property type="match status" value="1"/>
</dbReference>
<dbReference type="InterPro" id="IPR029058">
    <property type="entry name" value="AB_hydrolase_fold"/>
</dbReference>
<feature type="region of interest" description="Disordered" evidence="1">
    <location>
        <begin position="392"/>
        <end position="412"/>
    </location>
</feature>
<dbReference type="GO" id="GO:0008474">
    <property type="term" value="F:palmitoyl-(protein) hydrolase activity"/>
    <property type="evidence" value="ECO:0007669"/>
    <property type="project" value="TreeGrafter"/>
</dbReference>
<dbReference type="GO" id="GO:0010008">
    <property type="term" value="C:endosome membrane"/>
    <property type="evidence" value="ECO:0007669"/>
    <property type="project" value="TreeGrafter"/>
</dbReference>
<dbReference type="SUPFAM" id="SSF53474">
    <property type="entry name" value="alpha/beta-Hydrolases"/>
    <property type="match status" value="1"/>
</dbReference>
<organism evidence="2 3">
    <name type="scientific">Opisthorchis viverrini</name>
    <name type="common">Southeast Asian liver fluke</name>
    <dbReference type="NCBI Taxonomy" id="6198"/>
    <lineage>
        <taxon>Eukaryota</taxon>
        <taxon>Metazoa</taxon>
        <taxon>Spiralia</taxon>
        <taxon>Lophotrochozoa</taxon>
        <taxon>Platyhelminthes</taxon>
        <taxon>Trematoda</taxon>
        <taxon>Digenea</taxon>
        <taxon>Opisthorchiida</taxon>
        <taxon>Opisthorchiata</taxon>
        <taxon>Opisthorchiidae</taxon>
        <taxon>Opisthorchis</taxon>
    </lineage>
</organism>
<proteinExistence type="predicted"/>
<dbReference type="Proteomes" id="UP000243686">
    <property type="component" value="Unassembled WGS sequence"/>
</dbReference>
<evidence type="ECO:0000313" key="3">
    <source>
        <dbReference type="Proteomes" id="UP000243686"/>
    </source>
</evidence>
<sequence>MNELNCNSICHLLCCPPVPSKIAAKLAFMPPPASYELSLDETSGKLSFVYAPFMRETFMAFVPDNLEVTTATTRRGNRIAIVYMRNNPSSKLTFLLSHGNAVDLGLMVTFMHELGTKLNVNMMCYDYSGYGASTGKPLEKNLYADAECALEVLQKEFGVPLRQVVLYGQSIGTVPTVHLATLYRVAAVVLHSPLMSGLRVAFPRLRRNYCCDVFSNLTRASRIISPTLIIHGTRDDVVHVNHGQRICSALADHLVLDPLFIEGAGHNDCEMFPQYLMRLAKLTNVEIPQMDEKTSSLEALVHSLEKDENLPEDDQDDLSACSGSTSSSSTDNETELSPSSSTRLSPDLLNTSSGDGFKHKTRPNFKKISPILADQLRMLLSKRTNNLFRKLSTRSARSVPSEEQHASTTYGPKRSCVAACSAPQQIIRTPFAPCNTGTKPDASVEVVNDVVISQRISSHSSAVCESGSKSSEELEDLLPPPPPPPPDTQGLLISNELLWHIHQSKYRKTFTLPRDFPPPGSNKYQAPDNLTQKDKTCTLPRMFSPTAPFHSNGFTEGPPTSFKNLPDSALIKSSGPPSRESLPNTDNPLHAASPPQAIST</sequence>
<feature type="compositionally biased region" description="Pro residues" evidence="1">
    <location>
        <begin position="478"/>
        <end position="487"/>
    </location>
</feature>